<keyword evidence="1" id="KW-0175">Coiled coil</keyword>
<name>A0A818QNR8_9BILA</name>
<evidence type="ECO:0000313" key="4">
    <source>
        <dbReference type="Proteomes" id="UP000663823"/>
    </source>
</evidence>
<organism evidence="3 4">
    <name type="scientific">Rotaria sordida</name>
    <dbReference type="NCBI Taxonomy" id="392033"/>
    <lineage>
        <taxon>Eukaryota</taxon>
        <taxon>Metazoa</taxon>
        <taxon>Spiralia</taxon>
        <taxon>Gnathifera</taxon>
        <taxon>Rotifera</taxon>
        <taxon>Eurotatoria</taxon>
        <taxon>Bdelloidea</taxon>
        <taxon>Philodinida</taxon>
        <taxon>Philodinidae</taxon>
        <taxon>Rotaria</taxon>
    </lineage>
</organism>
<sequence length="672" mass="77742">MSDEDEQQLKSHMTSINEVDGRRRLSDIKFELQGLMRQKKKYDEEKLKQDSEFLQNEINALRTSISEVNKEINNQTQTKKRLHVQMTNLRSRSRLRYTNLAIALRDKRRYEAELKKENKTEEYRALAQREIRSIEAALPILKEEDEYKAHLKTAEDAQQAATIKRKKLEESLNKNLRKQTEIKQLLSENAEKLPQIEATIESLRSERERLLSSANSLSTNGKKCRRRLHSNQQKLIDSPTTGAQTPIRSFQSIENDCFEHEKQQCEEQLNKINTLINYFREKLSEHDLNNDQICLTPSSELTSLLYHPLTSQEEQTILSSYMEDRDSGNTLLTKTSNNQSTTAIAMKLPRNFLPLKVNSTTTNEIIHSPYYDENEIEYKKELSSDILNKYGGHIKKNKQQQSSTSFTGKKHKKYRKNFGIIHIPQMIALYNNVRSLTGSSDTLPSMPMYEYDLFPTIQSLEFLKQSLESYLIELKYRYQNNFKSLNDDEQQSKSGIEIDDDDIRDSALDTFSETSSLIEPMNISKQLTNSSTKLMNILEVRSSTSSDDKKPIDSSSSPPSSNHSDSKKDYQDYLNSTLTKIEELNSQFSPLTIQIDRQISDEGYRSVRNEQQQQITRTTSNHNLPSLTRSESYDSTEKVDQWLSTTSPLASSLPISINYNTNFQPTDIDDEE</sequence>
<feature type="coiled-coil region" evidence="1">
    <location>
        <begin position="25"/>
        <end position="220"/>
    </location>
</feature>
<evidence type="ECO:0000256" key="2">
    <source>
        <dbReference type="SAM" id="MobiDB-lite"/>
    </source>
</evidence>
<protein>
    <submittedName>
        <fullName evidence="3">Uncharacterized protein</fullName>
    </submittedName>
</protein>
<dbReference type="Proteomes" id="UP000663823">
    <property type="component" value="Unassembled WGS sequence"/>
</dbReference>
<proteinExistence type="predicted"/>
<feature type="compositionally biased region" description="Low complexity" evidence="2">
    <location>
        <begin position="553"/>
        <end position="563"/>
    </location>
</feature>
<evidence type="ECO:0000313" key="3">
    <source>
        <dbReference type="EMBL" id="CAF3644116.1"/>
    </source>
</evidence>
<dbReference type="EMBL" id="CAJOAX010000746">
    <property type="protein sequence ID" value="CAF3644116.1"/>
    <property type="molecule type" value="Genomic_DNA"/>
</dbReference>
<feature type="region of interest" description="Disordered" evidence="2">
    <location>
        <begin position="614"/>
        <end position="634"/>
    </location>
</feature>
<evidence type="ECO:0000256" key="1">
    <source>
        <dbReference type="SAM" id="Coils"/>
    </source>
</evidence>
<feature type="region of interest" description="Disordered" evidence="2">
    <location>
        <begin position="542"/>
        <end position="569"/>
    </location>
</feature>
<accession>A0A818QNR8</accession>
<comment type="caution">
    <text evidence="3">The sequence shown here is derived from an EMBL/GenBank/DDBJ whole genome shotgun (WGS) entry which is preliminary data.</text>
</comment>
<dbReference type="AlphaFoldDB" id="A0A818QNR8"/>
<dbReference type="CDD" id="cd22249">
    <property type="entry name" value="UDM1_RNF168_RNF169-like"/>
    <property type="match status" value="1"/>
</dbReference>
<reference evidence="3" key="1">
    <citation type="submission" date="2021-02" db="EMBL/GenBank/DDBJ databases">
        <authorList>
            <person name="Nowell W R."/>
        </authorList>
    </citation>
    <scope>NUCLEOTIDE SEQUENCE</scope>
</reference>
<feature type="compositionally biased region" description="Polar residues" evidence="2">
    <location>
        <begin position="614"/>
        <end position="630"/>
    </location>
</feature>
<gene>
    <name evidence="3" type="ORF">OTI717_LOCUS8998</name>
</gene>